<feature type="transmembrane region" description="Helical" evidence="1">
    <location>
        <begin position="6"/>
        <end position="25"/>
    </location>
</feature>
<keyword evidence="1" id="KW-1133">Transmembrane helix</keyword>
<dbReference type="Pfam" id="PF09604">
    <property type="entry name" value="Potass_KdpF"/>
    <property type="match status" value="1"/>
</dbReference>
<reference evidence="2 3" key="1">
    <citation type="submission" date="2020-07" db="EMBL/GenBank/DDBJ databases">
        <title>Sequencing the genomes of 1000 actinobacteria strains.</title>
        <authorList>
            <person name="Klenk H.-P."/>
        </authorList>
    </citation>
    <scope>NUCLEOTIDE SEQUENCE [LARGE SCALE GENOMIC DNA]</scope>
    <source>
        <strain evidence="2 3">DSM 22083</strain>
    </source>
</reference>
<sequence length="29" mass="3116">MSLESAGLIVLVAGLIVYLVVTLVLPERF</sequence>
<evidence type="ECO:0000256" key="1">
    <source>
        <dbReference type="SAM" id="Phobius"/>
    </source>
</evidence>
<evidence type="ECO:0000313" key="2">
    <source>
        <dbReference type="EMBL" id="NYE75561.1"/>
    </source>
</evidence>
<accession>A0A7Y9IF92</accession>
<dbReference type="Proteomes" id="UP000569914">
    <property type="component" value="Unassembled WGS sequence"/>
</dbReference>
<evidence type="ECO:0000313" key="3">
    <source>
        <dbReference type="Proteomes" id="UP000569914"/>
    </source>
</evidence>
<dbReference type="AlphaFoldDB" id="A0A7Y9IF92"/>
<keyword evidence="1" id="KW-0472">Membrane</keyword>
<keyword evidence="1" id="KW-0812">Transmembrane</keyword>
<name>A0A7Y9IF92_9ACTN</name>
<dbReference type="RefSeq" id="WP_179758047.1">
    <property type="nucleotide sequence ID" value="NZ_JACCBU010000001.1"/>
</dbReference>
<dbReference type="GO" id="GO:0008556">
    <property type="term" value="F:P-type potassium transmembrane transporter activity"/>
    <property type="evidence" value="ECO:0007669"/>
    <property type="project" value="InterPro"/>
</dbReference>
<proteinExistence type="predicted"/>
<dbReference type="GO" id="GO:0005886">
    <property type="term" value="C:plasma membrane"/>
    <property type="evidence" value="ECO:0007669"/>
    <property type="project" value="InterPro"/>
</dbReference>
<keyword evidence="3" id="KW-1185">Reference proteome</keyword>
<dbReference type="EMBL" id="JACCBU010000001">
    <property type="protein sequence ID" value="NYE75561.1"/>
    <property type="molecule type" value="Genomic_DNA"/>
</dbReference>
<organism evidence="2 3">
    <name type="scientific">Microlunatus parietis</name>
    <dbReference type="NCBI Taxonomy" id="682979"/>
    <lineage>
        <taxon>Bacteria</taxon>
        <taxon>Bacillati</taxon>
        <taxon>Actinomycetota</taxon>
        <taxon>Actinomycetes</taxon>
        <taxon>Propionibacteriales</taxon>
        <taxon>Propionibacteriaceae</taxon>
        <taxon>Microlunatus</taxon>
    </lineage>
</organism>
<protein>
    <submittedName>
        <fullName evidence="2">K+-transporting ATPase KdpF subunit</fullName>
    </submittedName>
</protein>
<gene>
    <name evidence="2" type="ORF">BKA15_006890</name>
</gene>
<comment type="caution">
    <text evidence="2">The sequence shown here is derived from an EMBL/GenBank/DDBJ whole genome shotgun (WGS) entry which is preliminary data.</text>
</comment>
<dbReference type="InterPro" id="IPR011726">
    <property type="entry name" value="KdpF"/>
</dbReference>